<gene>
    <name evidence="1" type="ORF">A4U43_C03F8180</name>
</gene>
<dbReference type="Pfam" id="PF14009">
    <property type="entry name" value="PADRE"/>
    <property type="match status" value="1"/>
</dbReference>
<dbReference type="OMA" id="WSCGHEG"/>
<dbReference type="InterPro" id="IPR025322">
    <property type="entry name" value="PADRE_dom"/>
</dbReference>
<organism evidence="1 2">
    <name type="scientific">Asparagus officinalis</name>
    <name type="common">Garden asparagus</name>
    <dbReference type="NCBI Taxonomy" id="4686"/>
    <lineage>
        <taxon>Eukaryota</taxon>
        <taxon>Viridiplantae</taxon>
        <taxon>Streptophyta</taxon>
        <taxon>Embryophyta</taxon>
        <taxon>Tracheophyta</taxon>
        <taxon>Spermatophyta</taxon>
        <taxon>Magnoliopsida</taxon>
        <taxon>Liliopsida</taxon>
        <taxon>Asparagales</taxon>
        <taxon>Asparagaceae</taxon>
        <taxon>Asparagoideae</taxon>
        <taxon>Asparagus</taxon>
    </lineage>
</organism>
<name>A0A5P1F8V2_ASPOF</name>
<dbReference type="AlphaFoldDB" id="A0A5P1F8V2"/>
<sequence length="150" mass="16270">MGGCASCEATAVGPAATGKLILASGDLQEFDRPIRVSSIIEKNSEWFICDADEMEFDGFISAVGSDDELNPGQIYFVLPRSMLKKPLHAEELAALAVKASAALMNGRPLVFGVGEKKEMLKTVTEMRRRSKRASSGRGRNFVTDLCVIQE</sequence>
<protein>
    <submittedName>
        <fullName evidence="1">Uncharacterized protein</fullName>
    </submittedName>
</protein>
<dbReference type="Proteomes" id="UP000243459">
    <property type="component" value="Chromosome 3"/>
</dbReference>
<dbReference type="PANTHER" id="PTHR33052">
    <property type="entry name" value="DUF4228 DOMAIN PROTEIN-RELATED"/>
    <property type="match status" value="1"/>
</dbReference>
<evidence type="ECO:0000313" key="1">
    <source>
        <dbReference type="EMBL" id="ONK74602.1"/>
    </source>
</evidence>
<dbReference type="OrthoDB" id="843671at2759"/>
<keyword evidence="2" id="KW-1185">Reference proteome</keyword>
<accession>A0A5P1F8V2</accession>
<evidence type="ECO:0000313" key="2">
    <source>
        <dbReference type="Proteomes" id="UP000243459"/>
    </source>
</evidence>
<dbReference type="Gramene" id="ONK74602">
    <property type="protein sequence ID" value="ONK74602"/>
    <property type="gene ID" value="A4U43_C03F8180"/>
</dbReference>
<proteinExistence type="predicted"/>
<reference evidence="2" key="1">
    <citation type="journal article" date="2017" name="Nat. Commun.">
        <title>The asparagus genome sheds light on the origin and evolution of a young Y chromosome.</title>
        <authorList>
            <person name="Harkess A."/>
            <person name="Zhou J."/>
            <person name="Xu C."/>
            <person name="Bowers J.E."/>
            <person name="Van der Hulst R."/>
            <person name="Ayyampalayam S."/>
            <person name="Mercati F."/>
            <person name="Riccardi P."/>
            <person name="McKain M.R."/>
            <person name="Kakrana A."/>
            <person name="Tang H."/>
            <person name="Ray J."/>
            <person name="Groenendijk J."/>
            <person name="Arikit S."/>
            <person name="Mathioni S.M."/>
            <person name="Nakano M."/>
            <person name="Shan H."/>
            <person name="Telgmann-Rauber A."/>
            <person name="Kanno A."/>
            <person name="Yue Z."/>
            <person name="Chen H."/>
            <person name="Li W."/>
            <person name="Chen Y."/>
            <person name="Xu X."/>
            <person name="Zhang Y."/>
            <person name="Luo S."/>
            <person name="Chen H."/>
            <person name="Gao J."/>
            <person name="Mao Z."/>
            <person name="Pires J.C."/>
            <person name="Luo M."/>
            <person name="Kudrna D."/>
            <person name="Wing R.A."/>
            <person name="Meyers B.C."/>
            <person name="Yi K."/>
            <person name="Kong H."/>
            <person name="Lavrijsen P."/>
            <person name="Sunseri F."/>
            <person name="Falavigna A."/>
            <person name="Ye Y."/>
            <person name="Leebens-Mack J.H."/>
            <person name="Chen G."/>
        </authorList>
    </citation>
    <scope>NUCLEOTIDE SEQUENCE [LARGE SCALE GENOMIC DNA]</scope>
    <source>
        <strain evidence="2">cv. DH0086</strain>
    </source>
</reference>
<dbReference type="EMBL" id="CM007383">
    <property type="protein sequence ID" value="ONK74602.1"/>
    <property type="molecule type" value="Genomic_DNA"/>
</dbReference>